<protein>
    <submittedName>
        <fullName evidence="1">Uncharacterized protein</fullName>
    </submittedName>
</protein>
<reference evidence="1" key="1">
    <citation type="submission" date="2019-11" db="EMBL/GenBank/DDBJ databases">
        <title>Nori genome reveals adaptations in red seaweeds to the harsh intertidal environment.</title>
        <authorList>
            <person name="Wang D."/>
            <person name="Mao Y."/>
        </authorList>
    </citation>
    <scope>NUCLEOTIDE SEQUENCE</scope>
    <source>
        <tissue evidence="1">Gametophyte</tissue>
    </source>
</reference>
<name>A0ACC3BY91_PYRYE</name>
<organism evidence="1 2">
    <name type="scientific">Pyropia yezoensis</name>
    <name type="common">Susabi-nori</name>
    <name type="synonym">Porphyra yezoensis</name>
    <dbReference type="NCBI Taxonomy" id="2788"/>
    <lineage>
        <taxon>Eukaryota</taxon>
        <taxon>Rhodophyta</taxon>
        <taxon>Bangiophyceae</taxon>
        <taxon>Bangiales</taxon>
        <taxon>Bangiaceae</taxon>
        <taxon>Pyropia</taxon>
    </lineage>
</organism>
<dbReference type="Proteomes" id="UP000798662">
    <property type="component" value="Chromosome 2"/>
</dbReference>
<accession>A0ACC3BY91</accession>
<proteinExistence type="predicted"/>
<comment type="caution">
    <text evidence="1">The sequence shown here is derived from an EMBL/GenBank/DDBJ whole genome shotgun (WGS) entry which is preliminary data.</text>
</comment>
<gene>
    <name evidence="1" type="ORF">I4F81_005282</name>
</gene>
<dbReference type="EMBL" id="CM020619">
    <property type="protein sequence ID" value="KAK1862715.1"/>
    <property type="molecule type" value="Genomic_DNA"/>
</dbReference>
<evidence type="ECO:0000313" key="1">
    <source>
        <dbReference type="EMBL" id="KAK1862715.1"/>
    </source>
</evidence>
<sequence length="183" mass="20203">MPIFQKQMHLLDDPADFASSSQYGGSVDWTVVYQSVYFLVTFTAGNVASNKDRHWVVFTRTLLDKLFSFIINRRTTHTAATRYLSANIKCFTIRRQGVVNIGTTMQRVIINPPETACCTMCGPNPEFIMIDGQALGCTDPDDVCLARDEAECTVLNIPASKTCVLKSAGLLMANIKVLRSPAS</sequence>
<evidence type="ECO:0000313" key="2">
    <source>
        <dbReference type="Proteomes" id="UP000798662"/>
    </source>
</evidence>
<keyword evidence="2" id="KW-1185">Reference proteome</keyword>